<gene>
    <name evidence="1" type="ORF">O181_010764</name>
</gene>
<dbReference type="EMBL" id="AVOT02002642">
    <property type="protein sequence ID" value="MBW0471049.1"/>
    <property type="molecule type" value="Genomic_DNA"/>
</dbReference>
<sequence length="328" mass="36728">MIPKLRRRQIQQLELLKLTAASRNARVGKMTSSSSKENNKIESKSPLVDTVRGFRERFVAFPLVGLTIDPLFVPGFSSKTQCGIMRANRAYAGFVGSSIEADILRRKIGVVGRQGRFCWLFVLWYKSLEFSRSHAPSFASSQFPPLVLPLENTEISLIEYLIAPFAFAASVMSLGGPYSPPHKTGVDFEGCARQIQRIKEPISLSCQQSSFVDVDLKLKEIYKEIEQVALQFHSTVEGEEKTVGKYSKSFVKVLVSFDAVLRVIVDYPTIEKRSSDSFKKINTKFESIVNDFQTHGLGLGAVIRGEASIDLSFWAQFGFTFQSKITID</sequence>
<dbReference type="AlphaFoldDB" id="A0A9Q3BTA4"/>
<name>A0A9Q3BTA4_9BASI</name>
<evidence type="ECO:0000313" key="2">
    <source>
        <dbReference type="Proteomes" id="UP000765509"/>
    </source>
</evidence>
<keyword evidence="2" id="KW-1185">Reference proteome</keyword>
<accession>A0A9Q3BTA4</accession>
<protein>
    <submittedName>
        <fullName evidence="1">Uncharacterized protein</fullName>
    </submittedName>
</protein>
<dbReference type="OrthoDB" id="2498780at2759"/>
<evidence type="ECO:0000313" key="1">
    <source>
        <dbReference type="EMBL" id="MBW0471049.1"/>
    </source>
</evidence>
<comment type="caution">
    <text evidence="1">The sequence shown here is derived from an EMBL/GenBank/DDBJ whole genome shotgun (WGS) entry which is preliminary data.</text>
</comment>
<reference evidence="1" key="1">
    <citation type="submission" date="2021-03" db="EMBL/GenBank/DDBJ databases">
        <title>Draft genome sequence of rust myrtle Austropuccinia psidii MF-1, a brazilian biotype.</title>
        <authorList>
            <person name="Quecine M.C."/>
            <person name="Pachon D.M.R."/>
            <person name="Bonatelli M.L."/>
            <person name="Correr F.H."/>
            <person name="Franceschini L.M."/>
            <person name="Leite T.F."/>
            <person name="Margarido G.R.A."/>
            <person name="Almeida C.A."/>
            <person name="Ferrarezi J.A."/>
            <person name="Labate C.A."/>
        </authorList>
    </citation>
    <scope>NUCLEOTIDE SEQUENCE</scope>
    <source>
        <strain evidence="1">MF-1</strain>
    </source>
</reference>
<dbReference type="Proteomes" id="UP000765509">
    <property type="component" value="Unassembled WGS sequence"/>
</dbReference>
<proteinExistence type="predicted"/>
<organism evidence="1 2">
    <name type="scientific">Austropuccinia psidii MF-1</name>
    <dbReference type="NCBI Taxonomy" id="1389203"/>
    <lineage>
        <taxon>Eukaryota</taxon>
        <taxon>Fungi</taxon>
        <taxon>Dikarya</taxon>
        <taxon>Basidiomycota</taxon>
        <taxon>Pucciniomycotina</taxon>
        <taxon>Pucciniomycetes</taxon>
        <taxon>Pucciniales</taxon>
        <taxon>Sphaerophragmiaceae</taxon>
        <taxon>Austropuccinia</taxon>
    </lineage>
</organism>